<dbReference type="RefSeq" id="WP_025007511.1">
    <property type="nucleotide sequence ID" value="NZ_BMPK01000001.1"/>
</dbReference>
<reference evidence="2 3" key="1">
    <citation type="submission" date="2021-08" db="EMBL/GenBank/DDBJ databases">
        <title>Shewanella putrefaciens YZ-J, complete genome.</title>
        <authorList>
            <person name="Yi Z."/>
        </authorList>
    </citation>
    <scope>NUCLEOTIDE SEQUENCE [LARGE SCALE GENOMIC DNA]</scope>
    <source>
        <strain evidence="2 3">YZ-J</strain>
    </source>
</reference>
<name>A0ABX8X9Z5_SHEPU</name>
<keyword evidence="3" id="KW-1185">Reference proteome</keyword>
<feature type="domain" description="Immunity MXAN-0049 protein" evidence="1">
    <location>
        <begin position="58"/>
        <end position="176"/>
    </location>
</feature>
<organism evidence="2 3">
    <name type="scientific">Shewanella putrefaciens</name>
    <name type="common">Pseudomonas putrefaciens</name>
    <dbReference type="NCBI Taxonomy" id="24"/>
    <lineage>
        <taxon>Bacteria</taxon>
        <taxon>Pseudomonadati</taxon>
        <taxon>Pseudomonadota</taxon>
        <taxon>Gammaproteobacteria</taxon>
        <taxon>Alteromonadales</taxon>
        <taxon>Shewanellaceae</taxon>
        <taxon>Shewanella</taxon>
    </lineage>
</organism>
<accession>A0ABX8X9Z5</accession>
<proteinExistence type="predicted"/>
<dbReference type="Proteomes" id="UP000827084">
    <property type="component" value="Chromosome"/>
</dbReference>
<sequence length="178" mass="20880">MFFKMQEFYYKDIYFCYSDKNAISYVDALKSTSSKIDNMYYDVDCLDDIVNQYDILPTLGLPLVSQRFFDLFKDKLGKEINLIPAVIMDSEGRVNSHFYALQVLTCYECVDFVRSHISYKNYGNRLWMTIKNLIIDMNKVGSASIFSLKEKHGYIIVNNAVKEQCEKLKGFEFKYISE</sequence>
<evidence type="ECO:0000313" key="2">
    <source>
        <dbReference type="EMBL" id="QYX72278.1"/>
    </source>
</evidence>
<dbReference type="Pfam" id="PF07791">
    <property type="entry name" value="Imm11"/>
    <property type="match status" value="1"/>
</dbReference>
<dbReference type="EMBL" id="CP080635">
    <property type="protein sequence ID" value="QYX72278.1"/>
    <property type="molecule type" value="Genomic_DNA"/>
</dbReference>
<evidence type="ECO:0000259" key="1">
    <source>
        <dbReference type="Pfam" id="PF07791"/>
    </source>
</evidence>
<dbReference type="GeneID" id="67444849"/>
<dbReference type="InterPro" id="IPR012433">
    <property type="entry name" value="Imm11"/>
</dbReference>
<gene>
    <name evidence="2" type="ORF">K3G22_16275</name>
</gene>
<evidence type="ECO:0000313" key="3">
    <source>
        <dbReference type="Proteomes" id="UP000827084"/>
    </source>
</evidence>
<protein>
    <recommendedName>
        <fullName evidence="1">Immunity MXAN-0049 protein domain-containing protein</fullName>
    </recommendedName>
</protein>